<dbReference type="InterPro" id="IPR002881">
    <property type="entry name" value="DUF58"/>
</dbReference>
<sequence length="417" mass="47257">MVGVLLIILILLLIPGIWEGFWLLGLVVMALLSLLLFNRLWLNYAVRRVRLSREMQKQAFVGDTFEVQVIAHNGSKLPLPWVVVYDYIPSGLNVTPRPEWLLSLRSEEKIKLNYRVECKRRGRYRVGPIEGRAGVIFDGGNDNFGKRLNWGARSRLTVFPQIFALEQLQLPSRLPLGNIRTRQPLLPDPSRIAGVRNYEPGDDPRYIDWRNTARIGQLQVKQFERTRIIPLAVFLDLHPPNLAFNFRQAAEASISVAASLMVRANELRQSFGLYSNGNDPGWEDNSYWSAGEKTVAQGLNRPEMHPKSGTPWLYEVLDKLSAIEIKADSPRFEQLAGSWSNTLPWGSTIALISFEPYAELITECARIRKAGFTLITIFTARSNYSSQYPAGIEALRAMNLPVFDITYPGELNFAPSK</sequence>
<evidence type="ECO:0000313" key="3">
    <source>
        <dbReference type="EMBL" id="WJW67805.1"/>
    </source>
</evidence>
<dbReference type="EMBL" id="JACATZ010000001">
    <property type="protein sequence ID" value="NWJ45944.1"/>
    <property type="molecule type" value="Genomic_DNA"/>
</dbReference>
<keyword evidence="5" id="KW-1185">Reference proteome</keyword>
<gene>
    <name evidence="2" type="ORF">HXX08_08700</name>
    <name evidence="3" type="ORF">OZ401_001084</name>
</gene>
<dbReference type="AlphaFoldDB" id="A0A8T7LV90"/>
<name>A0A8T7LV90_9CHLR</name>
<evidence type="ECO:0000313" key="4">
    <source>
        <dbReference type="Proteomes" id="UP000521676"/>
    </source>
</evidence>
<dbReference type="RefSeq" id="WP_341469695.1">
    <property type="nucleotide sequence ID" value="NZ_CP128399.1"/>
</dbReference>
<proteinExistence type="predicted"/>
<evidence type="ECO:0000313" key="2">
    <source>
        <dbReference type="EMBL" id="NWJ45944.1"/>
    </source>
</evidence>
<evidence type="ECO:0000313" key="5">
    <source>
        <dbReference type="Proteomes" id="UP001431572"/>
    </source>
</evidence>
<dbReference type="PANTHER" id="PTHR34351:SF2">
    <property type="entry name" value="DUF58 DOMAIN-CONTAINING PROTEIN"/>
    <property type="match status" value="1"/>
</dbReference>
<protein>
    <submittedName>
        <fullName evidence="2">DUF58 domain-containing protein</fullName>
    </submittedName>
</protein>
<reference evidence="3" key="2">
    <citation type="journal article" date="2024" name="Nature">
        <title>Anoxygenic phototroph of the Chloroflexota uses a type I reaction centre.</title>
        <authorList>
            <person name="Tsuji J.M."/>
            <person name="Shaw N.A."/>
            <person name="Nagashima S."/>
            <person name="Venkiteswaran J.J."/>
            <person name="Schiff S.L."/>
            <person name="Watanabe T."/>
            <person name="Fukui M."/>
            <person name="Hanada S."/>
            <person name="Tank M."/>
            <person name="Neufeld J.D."/>
        </authorList>
    </citation>
    <scope>NUCLEOTIDE SEQUENCE</scope>
    <source>
        <strain evidence="3">L227-S17</strain>
    </source>
</reference>
<evidence type="ECO:0000259" key="1">
    <source>
        <dbReference type="Pfam" id="PF01882"/>
    </source>
</evidence>
<feature type="domain" description="DUF58" evidence="1">
    <location>
        <begin position="195"/>
        <end position="278"/>
    </location>
</feature>
<dbReference type="EMBL" id="CP128399">
    <property type="protein sequence ID" value="WJW67805.1"/>
    <property type="molecule type" value="Genomic_DNA"/>
</dbReference>
<dbReference type="Proteomes" id="UP000521676">
    <property type="component" value="Unassembled WGS sequence"/>
</dbReference>
<dbReference type="Pfam" id="PF01882">
    <property type="entry name" value="DUF58"/>
    <property type="match status" value="1"/>
</dbReference>
<dbReference type="Proteomes" id="UP001431572">
    <property type="component" value="Chromosome 1"/>
</dbReference>
<organism evidence="2 4">
    <name type="scientific">Candidatus Chlorohelix allophototropha</name>
    <dbReference type="NCBI Taxonomy" id="3003348"/>
    <lineage>
        <taxon>Bacteria</taxon>
        <taxon>Bacillati</taxon>
        <taxon>Chloroflexota</taxon>
        <taxon>Chloroflexia</taxon>
        <taxon>Candidatus Chloroheliales</taxon>
        <taxon>Candidatus Chloroheliaceae</taxon>
        <taxon>Candidatus Chlorohelix</taxon>
    </lineage>
</organism>
<dbReference type="PANTHER" id="PTHR34351">
    <property type="entry name" value="SLR1927 PROTEIN-RELATED"/>
    <property type="match status" value="1"/>
</dbReference>
<accession>A0A8T7LV90</accession>
<reference evidence="2 4" key="1">
    <citation type="submission" date="2020-06" db="EMBL/GenBank/DDBJ databases">
        <title>Anoxygenic phototrophic Chloroflexota member uses a Type I reaction center.</title>
        <authorList>
            <person name="Tsuji J.M."/>
            <person name="Shaw N.A."/>
            <person name="Nagashima S."/>
            <person name="Venkiteswaran J."/>
            <person name="Schiff S.L."/>
            <person name="Hanada S."/>
            <person name="Tank M."/>
            <person name="Neufeld J.D."/>
        </authorList>
    </citation>
    <scope>NUCLEOTIDE SEQUENCE [LARGE SCALE GENOMIC DNA]</scope>
    <source>
        <strain evidence="2">L227-S17</strain>
    </source>
</reference>